<proteinExistence type="predicted"/>
<reference evidence="2" key="1">
    <citation type="journal article" date="2019" name="Int. J. Syst. Evol. Microbiol.">
        <title>The Global Catalogue of Microorganisms (GCM) 10K type strain sequencing project: providing services to taxonomists for standard genome sequencing and annotation.</title>
        <authorList>
            <consortium name="The Broad Institute Genomics Platform"/>
            <consortium name="The Broad Institute Genome Sequencing Center for Infectious Disease"/>
            <person name="Wu L."/>
            <person name="Ma J."/>
        </authorList>
    </citation>
    <scope>NUCLEOTIDE SEQUENCE [LARGE SCALE GENOMIC DNA]</scope>
    <source>
        <strain evidence="2">NBRC 105830</strain>
    </source>
</reference>
<name>A0ABQ6HT49_9MICO</name>
<gene>
    <name evidence="1" type="ORF">GCM10025862_36120</name>
</gene>
<keyword evidence="2" id="KW-1185">Reference proteome</keyword>
<sequence length="235" mass="25456">MGRSVELLDVENLVELPLPCGRCVQWLMDPVEAVLPGSDPCGHTAAAQERKADWVRDVTREWGPPGVVLREDGVVVGHLGYAPPAHVERAAAFPTAPISRDAVLLLGTVAPEAPQARRLIQGAAADLVRRRVPAIEAFGGPDGVPGCRTQPGEHLDAACRLPTHWLEELGFRVVRTHQTTPRLRLDLSTALRLHQRVLLGVLGQVRRKVRVVEPAPAPGLGSRLGTVVDQPPRKR</sequence>
<evidence type="ECO:0000313" key="1">
    <source>
        <dbReference type="EMBL" id="GMA21591.1"/>
    </source>
</evidence>
<dbReference type="Proteomes" id="UP001157109">
    <property type="component" value="Unassembled WGS sequence"/>
</dbReference>
<protein>
    <submittedName>
        <fullName evidence="1">GNAT family N-acetyltransferase</fullName>
    </submittedName>
</protein>
<organism evidence="1 2">
    <name type="scientific">Arsenicicoccus piscis</name>
    <dbReference type="NCBI Taxonomy" id="673954"/>
    <lineage>
        <taxon>Bacteria</taxon>
        <taxon>Bacillati</taxon>
        <taxon>Actinomycetota</taxon>
        <taxon>Actinomycetes</taxon>
        <taxon>Micrococcales</taxon>
        <taxon>Intrasporangiaceae</taxon>
        <taxon>Arsenicicoccus</taxon>
    </lineage>
</organism>
<evidence type="ECO:0000313" key="2">
    <source>
        <dbReference type="Proteomes" id="UP001157109"/>
    </source>
</evidence>
<dbReference type="RefSeq" id="WP_241443503.1">
    <property type="nucleotide sequence ID" value="NZ_BSUJ01000001.1"/>
</dbReference>
<dbReference type="EMBL" id="BSUJ01000001">
    <property type="protein sequence ID" value="GMA21591.1"/>
    <property type="molecule type" value="Genomic_DNA"/>
</dbReference>
<comment type="caution">
    <text evidence="1">The sequence shown here is derived from an EMBL/GenBank/DDBJ whole genome shotgun (WGS) entry which is preliminary data.</text>
</comment>
<accession>A0ABQ6HT49</accession>